<feature type="domain" description="Helicase ATP-binding" evidence="10">
    <location>
        <begin position="35"/>
        <end position="204"/>
    </location>
</feature>
<dbReference type="GO" id="GO:0043138">
    <property type="term" value="F:3'-5' DNA helicase activity"/>
    <property type="evidence" value="ECO:0007669"/>
    <property type="project" value="UniProtKB-EC"/>
</dbReference>
<dbReference type="GO" id="GO:0005737">
    <property type="term" value="C:cytoplasm"/>
    <property type="evidence" value="ECO:0007669"/>
    <property type="project" value="TreeGrafter"/>
</dbReference>
<reference evidence="12" key="2">
    <citation type="submission" date="2021-04" db="EMBL/GenBank/DDBJ databases">
        <authorList>
            <person name="Gilroy R."/>
        </authorList>
    </citation>
    <scope>NUCLEOTIDE SEQUENCE</scope>
    <source>
        <strain evidence="12">378</strain>
    </source>
</reference>
<keyword evidence="6" id="KW-0238">DNA-binding</keyword>
<organism evidence="12 13">
    <name type="scientific">Candidatus Anaerobiospirillum pullicola</name>
    <dbReference type="NCBI Taxonomy" id="2838451"/>
    <lineage>
        <taxon>Bacteria</taxon>
        <taxon>Pseudomonadati</taxon>
        <taxon>Pseudomonadota</taxon>
        <taxon>Gammaproteobacteria</taxon>
        <taxon>Aeromonadales</taxon>
        <taxon>Succinivibrionaceae</taxon>
        <taxon>Anaerobiospirillum</taxon>
    </lineage>
</organism>
<dbReference type="GO" id="GO:0006281">
    <property type="term" value="P:DNA repair"/>
    <property type="evidence" value="ECO:0007669"/>
    <property type="project" value="TreeGrafter"/>
</dbReference>
<dbReference type="CDD" id="cd17920">
    <property type="entry name" value="DEXHc_RecQ"/>
    <property type="match status" value="1"/>
</dbReference>
<evidence type="ECO:0000256" key="5">
    <source>
        <dbReference type="ARBA" id="ARBA00022840"/>
    </source>
</evidence>
<dbReference type="Proteomes" id="UP000733611">
    <property type="component" value="Unassembled WGS sequence"/>
</dbReference>
<dbReference type="InterPro" id="IPR027417">
    <property type="entry name" value="P-loop_NTPase"/>
</dbReference>
<dbReference type="GO" id="GO:0016787">
    <property type="term" value="F:hydrolase activity"/>
    <property type="evidence" value="ECO:0007669"/>
    <property type="project" value="UniProtKB-KW"/>
</dbReference>
<dbReference type="InterPro" id="IPR004589">
    <property type="entry name" value="DNA_helicase_ATP-dep_RecQ"/>
</dbReference>
<evidence type="ECO:0000313" key="12">
    <source>
        <dbReference type="EMBL" id="MBU3843394.1"/>
    </source>
</evidence>
<dbReference type="SMART" id="SM00490">
    <property type="entry name" value="HELICc"/>
    <property type="match status" value="1"/>
</dbReference>
<dbReference type="PANTHER" id="PTHR13710">
    <property type="entry name" value="DNA HELICASE RECQ FAMILY MEMBER"/>
    <property type="match status" value="1"/>
</dbReference>
<protein>
    <recommendedName>
        <fullName evidence="9">DNA 3'-5' helicase</fullName>
        <ecNumber evidence="9">5.6.2.4</ecNumber>
    </recommendedName>
</protein>
<evidence type="ECO:0000256" key="8">
    <source>
        <dbReference type="ARBA" id="ARBA00034617"/>
    </source>
</evidence>
<evidence type="ECO:0000313" key="13">
    <source>
        <dbReference type="Proteomes" id="UP000733611"/>
    </source>
</evidence>
<dbReference type="Gene3D" id="3.40.50.300">
    <property type="entry name" value="P-loop containing nucleotide triphosphate hydrolases"/>
    <property type="match status" value="2"/>
</dbReference>
<dbReference type="PROSITE" id="PS51194">
    <property type="entry name" value="HELICASE_CTER"/>
    <property type="match status" value="1"/>
</dbReference>
<name>A0A948TEG7_9GAMM</name>
<feature type="domain" description="Helicase C-terminal" evidence="11">
    <location>
        <begin position="234"/>
        <end position="392"/>
    </location>
</feature>
<comment type="caution">
    <text evidence="12">The sequence shown here is derived from an EMBL/GenBank/DDBJ whole genome shotgun (WGS) entry which is preliminary data.</text>
</comment>
<dbReference type="NCBIfam" id="TIGR00614">
    <property type="entry name" value="recQ_fam"/>
    <property type="match status" value="1"/>
</dbReference>
<reference evidence="12" key="1">
    <citation type="journal article" date="2021" name="PeerJ">
        <title>Extensive microbial diversity within the chicken gut microbiome revealed by metagenomics and culture.</title>
        <authorList>
            <person name="Gilroy R."/>
            <person name="Ravi A."/>
            <person name="Getino M."/>
            <person name="Pursley I."/>
            <person name="Horton D.L."/>
            <person name="Alikhan N.F."/>
            <person name="Baker D."/>
            <person name="Gharbi K."/>
            <person name="Hall N."/>
            <person name="Watson M."/>
            <person name="Adriaenssens E.M."/>
            <person name="Foster-Nyarko E."/>
            <person name="Jarju S."/>
            <person name="Secka A."/>
            <person name="Antonio M."/>
            <person name="Oren A."/>
            <person name="Chaudhuri R.R."/>
            <person name="La Ragione R."/>
            <person name="Hildebrand F."/>
            <person name="Pallen M.J."/>
        </authorList>
    </citation>
    <scope>NUCLEOTIDE SEQUENCE</scope>
    <source>
        <strain evidence="12">378</strain>
    </source>
</reference>
<dbReference type="GO" id="GO:0043590">
    <property type="term" value="C:bacterial nucleoid"/>
    <property type="evidence" value="ECO:0007669"/>
    <property type="project" value="TreeGrafter"/>
</dbReference>
<keyword evidence="7" id="KW-0413">Isomerase</keyword>
<dbReference type="EMBL" id="JAHLFE010000013">
    <property type="protein sequence ID" value="MBU3843394.1"/>
    <property type="molecule type" value="Genomic_DNA"/>
</dbReference>
<dbReference type="GO" id="GO:0009378">
    <property type="term" value="F:four-way junction helicase activity"/>
    <property type="evidence" value="ECO:0007669"/>
    <property type="project" value="TreeGrafter"/>
</dbReference>
<dbReference type="InterPro" id="IPR014001">
    <property type="entry name" value="Helicase_ATP-bd"/>
</dbReference>
<evidence type="ECO:0000256" key="9">
    <source>
        <dbReference type="ARBA" id="ARBA00034808"/>
    </source>
</evidence>
<dbReference type="AlphaFoldDB" id="A0A948TEG7"/>
<accession>A0A948TEG7</accession>
<gene>
    <name evidence="12" type="ORF">H9847_00760</name>
</gene>
<keyword evidence="4 12" id="KW-0347">Helicase</keyword>
<dbReference type="InterPro" id="IPR011545">
    <property type="entry name" value="DEAD/DEAH_box_helicase_dom"/>
</dbReference>
<keyword evidence="3 12" id="KW-0378">Hydrolase</keyword>
<dbReference type="SUPFAM" id="SSF52540">
    <property type="entry name" value="P-loop containing nucleoside triphosphate hydrolases"/>
    <property type="match status" value="1"/>
</dbReference>
<dbReference type="GO" id="GO:0005524">
    <property type="term" value="F:ATP binding"/>
    <property type="evidence" value="ECO:0007669"/>
    <property type="project" value="UniProtKB-KW"/>
</dbReference>
<evidence type="ECO:0000256" key="2">
    <source>
        <dbReference type="ARBA" id="ARBA00022741"/>
    </source>
</evidence>
<evidence type="ECO:0000256" key="4">
    <source>
        <dbReference type="ARBA" id="ARBA00022806"/>
    </source>
</evidence>
<keyword evidence="5" id="KW-0067">ATP-binding</keyword>
<dbReference type="PANTHER" id="PTHR13710:SF105">
    <property type="entry name" value="ATP-DEPENDENT DNA HELICASE Q1"/>
    <property type="match status" value="1"/>
</dbReference>
<evidence type="ECO:0000256" key="1">
    <source>
        <dbReference type="ARBA" id="ARBA00005446"/>
    </source>
</evidence>
<dbReference type="SMART" id="SM00487">
    <property type="entry name" value="DEXDc"/>
    <property type="match status" value="1"/>
</dbReference>
<dbReference type="Pfam" id="PF00270">
    <property type="entry name" value="DEAD"/>
    <property type="match status" value="1"/>
</dbReference>
<evidence type="ECO:0000259" key="10">
    <source>
        <dbReference type="PROSITE" id="PS51192"/>
    </source>
</evidence>
<keyword evidence="2" id="KW-0547">Nucleotide-binding</keyword>
<dbReference type="PROSITE" id="PS51192">
    <property type="entry name" value="HELICASE_ATP_BIND_1"/>
    <property type="match status" value="1"/>
</dbReference>
<sequence length="524" mass="60089">MDLNQLKNMSRTEAESYLQRAFHIDHFYDDQWTAIHALLQGQRVLLVERTGFGKSLCYQFPAMLLDGVTIVLSPLIALMRDQTNKLNALGITAACINSNNSREENLRIFKNTIAGKYKIVYITPERQDDPQWQEALIKIKFALLVIDEAHAISTWGHDFRPAFQRIVKYVLPLPQHQPVLATTATATTFVQKDIAAQIQPGQPNPITVIRGPLIRQNFALRVLRVQSEDDKLIWLAQHLPETPGVGLIFVATKEQTELYATWLKSNGINAASYNGGYDAGRRIQIEEGLMQNQYKCVVTTNALGMGLDKDDIRFIIHTQIPQSPIHYYQEIGRAGRDGRIAHIVLMFNEHRNNICGYEDCKLPYFFIESSCPPPATYQLVIDTLKKQPLKFTQLKELVQLKQNELMIILENLRNQGIVVKHSDRTGSFYEYKQGAPALNVAYLEQIREHKLQDLRSMVKYVFTDKPRMQYLCAYLEDASLVNSCNCDNTDLPPLKLIPSQEWRLKLQRFYTKFNAQKQAEDTPF</sequence>
<evidence type="ECO:0000256" key="3">
    <source>
        <dbReference type="ARBA" id="ARBA00022801"/>
    </source>
</evidence>
<dbReference type="GO" id="GO:0006310">
    <property type="term" value="P:DNA recombination"/>
    <property type="evidence" value="ECO:0007669"/>
    <property type="project" value="InterPro"/>
</dbReference>
<comment type="similarity">
    <text evidence="1">Belongs to the helicase family. RecQ subfamily.</text>
</comment>
<dbReference type="InterPro" id="IPR001650">
    <property type="entry name" value="Helicase_C-like"/>
</dbReference>
<comment type="catalytic activity">
    <reaction evidence="8">
        <text>Couples ATP hydrolysis with the unwinding of duplex DNA by translocating in the 3'-5' direction.</text>
        <dbReference type="EC" id="5.6.2.4"/>
    </reaction>
</comment>
<evidence type="ECO:0000256" key="7">
    <source>
        <dbReference type="ARBA" id="ARBA00023235"/>
    </source>
</evidence>
<dbReference type="GO" id="GO:0003677">
    <property type="term" value="F:DNA binding"/>
    <property type="evidence" value="ECO:0007669"/>
    <property type="project" value="UniProtKB-KW"/>
</dbReference>
<evidence type="ECO:0000259" key="11">
    <source>
        <dbReference type="PROSITE" id="PS51194"/>
    </source>
</evidence>
<dbReference type="EC" id="5.6.2.4" evidence="9"/>
<evidence type="ECO:0000256" key="6">
    <source>
        <dbReference type="ARBA" id="ARBA00023125"/>
    </source>
</evidence>
<proteinExistence type="inferred from homology"/>
<dbReference type="GO" id="GO:0030894">
    <property type="term" value="C:replisome"/>
    <property type="evidence" value="ECO:0007669"/>
    <property type="project" value="TreeGrafter"/>
</dbReference>
<dbReference type="Pfam" id="PF00271">
    <property type="entry name" value="Helicase_C"/>
    <property type="match status" value="1"/>
</dbReference>